<evidence type="ECO:0000313" key="1">
    <source>
        <dbReference type="EMBL" id="KAJ8014108.1"/>
    </source>
</evidence>
<dbReference type="EMBL" id="CM055730">
    <property type="protein sequence ID" value="KAJ8014108.1"/>
    <property type="molecule type" value="Genomic_DNA"/>
</dbReference>
<reference evidence="1" key="1">
    <citation type="submission" date="2021-05" db="EMBL/GenBank/DDBJ databases">
        <authorList>
            <person name="Pan Q."/>
            <person name="Jouanno E."/>
            <person name="Zahm M."/>
            <person name="Klopp C."/>
            <person name="Cabau C."/>
            <person name="Louis A."/>
            <person name="Berthelot C."/>
            <person name="Parey E."/>
            <person name="Roest Crollius H."/>
            <person name="Montfort J."/>
            <person name="Robinson-Rechavi M."/>
            <person name="Bouchez O."/>
            <person name="Lampietro C."/>
            <person name="Lopez Roques C."/>
            <person name="Donnadieu C."/>
            <person name="Postlethwait J."/>
            <person name="Bobe J."/>
            <person name="Dillon D."/>
            <person name="Chandos A."/>
            <person name="von Hippel F."/>
            <person name="Guiguen Y."/>
        </authorList>
    </citation>
    <scope>NUCLEOTIDE SEQUENCE</scope>
    <source>
        <strain evidence="1">YG-Jan2019</strain>
    </source>
</reference>
<evidence type="ECO:0000313" key="2">
    <source>
        <dbReference type="Proteomes" id="UP001157502"/>
    </source>
</evidence>
<dbReference type="Proteomes" id="UP001157502">
    <property type="component" value="Chromosome 3"/>
</dbReference>
<organism evidence="1 2">
    <name type="scientific">Dallia pectoralis</name>
    <name type="common">Alaska blackfish</name>
    <dbReference type="NCBI Taxonomy" id="75939"/>
    <lineage>
        <taxon>Eukaryota</taxon>
        <taxon>Metazoa</taxon>
        <taxon>Chordata</taxon>
        <taxon>Craniata</taxon>
        <taxon>Vertebrata</taxon>
        <taxon>Euteleostomi</taxon>
        <taxon>Actinopterygii</taxon>
        <taxon>Neopterygii</taxon>
        <taxon>Teleostei</taxon>
        <taxon>Protacanthopterygii</taxon>
        <taxon>Esociformes</taxon>
        <taxon>Umbridae</taxon>
        <taxon>Dallia</taxon>
    </lineage>
</organism>
<name>A0ACC2HF41_DALPE</name>
<keyword evidence="2" id="KW-1185">Reference proteome</keyword>
<gene>
    <name evidence="1" type="ORF">DPEC_G00036830</name>
</gene>
<protein>
    <submittedName>
        <fullName evidence="1">Uncharacterized protein</fullName>
    </submittedName>
</protein>
<comment type="caution">
    <text evidence="1">The sequence shown here is derived from an EMBL/GenBank/DDBJ whole genome shotgun (WGS) entry which is preliminary data.</text>
</comment>
<proteinExistence type="predicted"/>
<accession>A0ACC2HF41</accession>
<sequence length="111" mass="12416">MFYRRRTLDPVAQLLPGAKHLPTGDSAFGEDVTEERNNDGKKKKKTEMTVSEADPSNPHPLVQILHSCLVSSFICAVCTLQSRPPWLSIDFNLPELGKQLGQGPRTRSERE</sequence>